<reference evidence="1" key="1">
    <citation type="journal article" date="2015" name="Nature">
        <title>Complex archaea that bridge the gap between prokaryotes and eukaryotes.</title>
        <authorList>
            <person name="Spang A."/>
            <person name="Saw J.H."/>
            <person name="Jorgensen S.L."/>
            <person name="Zaremba-Niedzwiedzka K."/>
            <person name="Martijn J."/>
            <person name="Lind A.E."/>
            <person name="van Eijk R."/>
            <person name="Schleper C."/>
            <person name="Guy L."/>
            <person name="Ettema T.J."/>
        </authorList>
    </citation>
    <scope>NUCLEOTIDE SEQUENCE</scope>
</reference>
<dbReference type="AlphaFoldDB" id="A0A0F9QHT8"/>
<accession>A0A0F9QHT8</accession>
<sequence length="62" mass="8043">MRWKKKPEAKDGDIKVREGRFLFFPKRLEEEWRWLEYASWSLIRRWDQCTCFYDWYGYQWLD</sequence>
<name>A0A0F9QHT8_9ZZZZ</name>
<proteinExistence type="predicted"/>
<comment type="caution">
    <text evidence="1">The sequence shown here is derived from an EMBL/GenBank/DDBJ whole genome shotgun (WGS) entry which is preliminary data.</text>
</comment>
<protein>
    <submittedName>
        <fullName evidence="1">Uncharacterized protein</fullName>
    </submittedName>
</protein>
<gene>
    <name evidence="1" type="ORF">LCGC14_1013690</name>
</gene>
<evidence type="ECO:0000313" key="1">
    <source>
        <dbReference type="EMBL" id="KKN12711.1"/>
    </source>
</evidence>
<organism evidence="1">
    <name type="scientific">marine sediment metagenome</name>
    <dbReference type="NCBI Taxonomy" id="412755"/>
    <lineage>
        <taxon>unclassified sequences</taxon>
        <taxon>metagenomes</taxon>
        <taxon>ecological metagenomes</taxon>
    </lineage>
</organism>
<dbReference type="EMBL" id="LAZR01004001">
    <property type="protein sequence ID" value="KKN12711.1"/>
    <property type="molecule type" value="Genomic_DNA"/>
</dbReference>